<feature type="transmembrane region" description="Helical" evidence="9">
    <location>
        <begin position="119"/>
        <end position="136"/>
    </location>
</feature>
<dbReference type="PROSITE" id="PS00237">
    <property type="entry name" value="G_PROTEIN_RECEP_F1_1"/>
    <property type="match status" value="1"/>
</dbReference>
<evidence type="ECO:0000256" key="1">
    <source>
        <dbReference type="ARBA" id="ARBA00004651"/>
    </source>
</evidence>
<dbReference type="PANTHER" id="PTHR24241">
    <property type="entry name" value="NEUROPEPTIDE RECEPTOR-RELATED G-PROTEIN COUPLED RECEPTOR"/>
    <property type="match status" value="1"/>
</dbReference>
<dbReference type="InterPro" id="IPR017452">
    <property type="entry name" value="GPCR_Rhodpsn_7TM"/>
</dbReference>
<dbReference type="PANTHER" id="PTHR24241:SF83">
    <property type="entry name" value="G-PROTEIN COUPLED RECEPTOR 150-RELATED"/>
    <property type="match status" value="1"/>
</dbReference>
<evidence type="ECO:0000256" key="5">
    <source>
        <dbReference type="ARBA" id="ARBA00022989"/>
    </source>
</evidence>
<evidence type="ECO:0000256" key="9">
    <source>
        <dbReference type="SAM" id="Phobius"/>
    </source>
</evidence>
<gene>
    <name evidence="11" type="primary">NPSR1</name>
    <name evidence="11" type="ORF">CDAR_489511</name>
</gene>
<keyword evidence="5 9" id="KW-1133">Transmembrane helix</keyword>
<dbReference type="Pfam" id="PF00001">
    <property type="entry name" value="7tm_1"/>
    <property type="match status" value="1"/>
</dbReference>
<dbReference type="GO" id="GO:0004930">
    <property type="term" value="F:G protein-coupled receptor activity"/>
    <property type="evidence" value="ECO:0007669"/>
    <property type="project" value="UniProtKB-KW"/>
</dbReference>
<keyword evidence="12" id="KW-1185">Reference proteome</keyword>
<evidence type="ECO:0000256" key="8">
    <source>
        <dbReference type="RuleBase" id="RU000688"/>
    </source>
</evidence>
<name>A0AAV4Q019_9ARAC</name>
<comment type="subcellular location">
    <subcellularLocation>
        <location evidence="1">Cell membrane</location>
        <topology evidence="1">Multi-pass membrane protein</topology>
    </subcellularLocation>
</comment>
<accession>A0AAV4Q019</accession>
<sequence>MVIEDVNNSLDKIWIEFPTVSVNSSDVPSYDFGPEYHRTVRLYTLFVMFIFSLLGNTLVVKQLLPLTRRRFPKSKVLFLNLAAADLFVTFATMLSQFIWELMDQQWIAGDVVCKLFKFFQTYSLCSSTFMLVAIALDRYNAIVRPLSSSLEPKYYALIAWFVASLPAMPCLIVFHVVQPSENVTKCVSQFYTSPQALFWRQAYVICILLVAFILPFTILFALYIRIMVEIHVRSSVFTANQQTASSLPRARVKTMRMTSAILLAFIVLNFPYIVQESLISFGYSEVINKNISALAGVISASNSALNPYIYLTFQSKKTFIGRCLRSPDDHHPLQAMVISQPEKRHILRVRVVKNFLEVRCECIVYCSSYSGCKSCSDN</sequence>
<dbReference type="EMBL" id="BPLQ01003621">
    <property type="protein sequence ID" value="GIY01896.1"/>
    <property type="molecule type" value="Genomic_DNA"/>
</dbReference>
<dbReference type="PRINTS" id="PR00237">
    <property type="entry name" value="GPCRRHODOPSN"/>
</dbReference>
<dbReference type="AlphaFoldDB" id="A0AAV4Q019"/>
<dbReference type="SUPFAM" id="SSF81321">
    <property type="entry name" value="Family A G protein-coupled receptor-like"/>
    <property type="match status" value="1"/>
</dbReference>
<dbReference type="Gene3D" id="1.20.1070.10">
    <property type="entry name" value="Rhodopsin 7-helix transmembrane proteins"/>
    <property type="match status" value="1"/>
</dbReference>
<dbReference type="GO" id="GO:0032870">
    <property type="term" value="P:cellular response to hormone stimulus"/>
    <property type="evidence" value="ECO:0007669"/>
    <property type="project" value="TreeGrafter"/>
</dbReference>
<dbReference type="GO" id="GO:0005886">
    <property type="term" value="C:plasma membrane"/>
    <property type="evidence" value="ECO:0007669"/>
    <property type="project" value="UniProtKB-SubCell"/>
</dbReference>
<keyword evidence="3" id="KW-1003">Cell membrane</keyword>
<keyword evidence="8" id="KW-0297">G-protein coupled receptor</keyword>
<proteinExistence type="inferred from homology"/>
<feature type="transmembrane region" description="Helical" evidence="9">
    <location>
        <begin position="157"/>
        <end position="177"/>
    </location>
</feature>
<evidence type="ECO:0000256" key="6">
    <source>
        <dbReference type="ARBA" id="ARBA00023136"/>
    </source>
</evidence>
<evidence type="ECO:0000259" key="10">
    <source>
        <dbReference type="PROSITE" id="PS50262"/>
    </source>
</evidence>
<keyword evidence="6 9" id="KW-0472">Membrane</keyword>
<protein>
    <submittedName>
        <fullName evidence="11">Neuropeptide S receptor</fullName>
    </submittedName>
</protein>
<evidence type="ECO:0000256" key="4">
    <source>
        <dbReference type="ARBA" id="ARBA00022692"/>
    </source>
</evidence>
<dbReference type="PROSITE" id="PS50262">
    <property type="entry name" value="G_PROTEIN_RECEP_F1_2"/>
    <property type="match status" value="1"/>
</dbReference>
<keyword evidence="7 8" id="KW-0675">Receptor</keyword>
<evidence type="ECO:0000313" key="11">
    <source>
        <dbReference type="EMBL" id="GIY01896.1"/>
    </source>
</evidence>
<reference evidence="11 12" key="1">
    <citation type="submission" date="2021-06" db="EMBL/GenBank/DDBJ databases">
        <title>Caerostris darwini draft genome.</title>
        <authorList>
            <person name="Kono N."/>
            <person name="Arakawa K."/>
        </authorList>
    </citation>
    <scope>NUCLEOTIDE SEQUENCE [LARGE SCALE GENOMIC DNA]</scope>
</reference>
<dbReference type="InterPro" id="IPR000276">
    <property type="entry name" value="GPCR_Rhodpsn"/>
</dbReference>
<comment type="caution">
    <text evidence="11">The sequence shown here is derived from an EMBL/GenBank/DDBJ whole genome shotgun (WGS) entry which is preliminary data.</text>
</comment>
<feature type="transmembrane region" description="Helical" evidence="9">
    <location>
        <begin position="257"/>
        <end position="274"/>
    </location>
</feature>
<dbReference type="Proteomes" id="UP001054837">
    <property type="component" value="Unassembled WGS sequence"/>
</dbReference>
<organism evidence="11 12">
    <name type="scientific">Caerostris darwini</name>
    <dbReference type="NCBI Taxonomy" id="1538125"/>
    <lineage>
        <taxon>Eukaryota</taxon>
        <taxon>Metazoa</taxon>
        <taxon>Ecdysozoa</taxon>
        <taxon>Arthropoda</taxon>
        <taxon>Chelicerata</taxon>
        <taxon>Arachnida</taxon>
        <taxon>Araneae</taxon>
        <taxon>Araneomorphae</taxon>
        <taxon>Entelegynae</taxon>
        <taxon>Araneoidea</taxon>
        <taxon>Araneidae</taxon>
        <taxon>Caerostris</taxon>
    </lineage>
</organism>
<evidence type="ECO:0000256" key="7">
    <source>
        <dbReference type="ARBA" id="ARBA00023170"/>
    </source>
</evidence>
<feature type="domain" description="G-protein coupled receptors family 1 profile" evidence="10">
    <location>
        <begin position="55"/>
        <end position="310"/>
    </location>
</feature>
<keyword evidence="8" id="KW-0807">Transducer</keyword>
<feature type="transmembrane region" description="Helical" evidence="9">
    <location>
        <begin position="76"/>
        <end position="99"/>
    </location>
</feature>
<feature type="transmembrane region" description="Helical" evidence="9">
    <location>
        <begin position="42"/>
        <end position="64"/>
    </location>
</feature>
<feature type="transmembrane region" description="Helical" evidence="9">
    <location>
        <begin position="197"/>
        <end position="224"/>
    </location>
</feature>
<feature type="transmembrane region" description="Helical" evidence="9">
    <location>
        <begin position="294"/>
        <end position="313"/>
    </location>
</feature>
<keyword evidence="4 8" id="KW-0812">Transmembrane</keyword>
<comment type="similarity">
    <text evidence="2 8">Belongs to the G-protein coupled receptor 1 family.</text>
</comment>
<evidence type="ECO:0000256" key="2">
    <source>
        <dbReference type="ARBA" id="ARBA00010663"/>
    </source>
</evidence>
<dbReference type="GO" id="GO:0042277">
    <property type="term" value="F:peptide binding"/>
    <property type="evidence" value="ECO:0007669"/>
    <property type="project" value="TreeGrafter"/>
</dbReference>
<evidence type="ECO:0000313" key="12">
    <source>
        <dbReference type="Proteomes" id="UP001054837"/>
    </source>
</evidence>
<evidence type="ECO:0000256" key="3">
    <source>
        <dbReference type="ARBA" id="ARBA00022475"/>
    </source>
</evidence>